<gene>
    <name evidence="1" type="ORF">ECRM12581_13350</name>
</gene>
<dbReference type="AlphaFoldDB" id="A0ABC7ZTP3"/>
<name>A0ABC7ZTP3_ECOLR</name>
<accession>A0ABC7ZTP3</accession>
<evidence type="ECO:0000313" key="1">
    <source>
        <dbReference type="EMBL" id="AHY71200.1"/>
    </source>
</evidence>
<dbReference type="Proteomes" id="UP000025231">
    <property type="component" value="Chromosome"/>
</dbReference>
<dbReference type="EMBL" id="CP007136">
    <property type="protein sequence ID" value="AHY71200.1"/>
    <property type="molecule type" value="Genomic_DNA"/>
</dbReference>
<reference evidence="1 2" key="1">
    <citation type="journal article" date="2014" name="Genome Announc.">
        <title>Complete Genome Sequences of Two Escherichia coli O145:H28 Outbreak Strains of Food Origin.</title>
        <authorList>
            <person name="Cooper K.K."/>
            <person name="Mandrell R.E."/>
            <person name="Louie J.W."/>
            <person name="Korlach J."/>
            <person name="Clark T.A."/>
            <person name="Parker C.T."/>
            <person name="Huynh S."/>
            <person name="Chain P.S."/>
            <person name="Ahmed S."/>
            <person name="Carter M.Q."/>
        </authorList>
    </citation>
    <scope>NUCLEOTIDE SEQUENCE [LARGE SCALE GENOMIC DNA]</scope>
    <source>
        <strain evidence="1 2">RM12581</strain>
    </source>
</reference>
<proteinExistence type="predicted"/>
<protein>
    <submittedName>
        <fullName evidence="1">Uncharacterized protein</fullName>
    </submittedName>
</protein>
<sequence>MQWKCLPAKRSYLRGRIPEIKTTDGEVSGESDIHSIMLEKSAKAESKAPQASHKGR</sequence>
<organism evidence="1 2">
    <name type="scientific">Escherichia coli O145:H28 (strain RM12581)</name>
    <dbReference type="NCBI Taxonomy" id="1248823"/>
    <lineage>
        <taxon>Bacteria</taxon>
        <taxon>Pseudomonadati</taxon>
        <taxon>Pseudomonadota</taxon>
        <taxon>Gammaproteobacteria</taxon>
        <taxon>Enterobacterales</taxon>
        <taxon>Enterobacteriaceae</taxon>
        <taxon>Escherichia</taxon>
    </lineage>
</organism>
<evidence type="ECO:0000313" key="2">
    <source>
        <dbReference type="Proteomes" id="UP000025231"/>
    </source>
</evidence>